<comment type="subcellular location">
    <subcellularLocation>
        <location evidence="1">Nucleus</location>
    </subcellularLocation>
</comment>
<feature type="coiled-coil region" evidence="4">
    <location>
        <begin position="119"/>
        <end position="338"/>
    </location>
</feature>
<dbReference type="Pfam" id="PF08573">
    <property type="entry name" value="SAE2"/>
    <property type="match status" value="1"/>
</dbReference>
<evidence type="ECO:0000256" key="5">
    <source>
        <dbReference type="SAM" id="MobiDB-lite"/>
    </source>
</evidence>
<dbReference type="Proteomes" id="UP001291926">
    <property type="component" value="Unassembled WGS sequence"/>
</dbReference>
<evidence type="ECO:0000256" key="3">
    <source>
        <dbReference type="ARBA" id="ARBA00023242"/>
    </source>
</evidence>
<evidence type="ECO:0000256" key="4">
    <source>
        <dbReference type="SAM" id="Coils"/>
    </source>
</evidence>
<keyword evidence="3" id="KW-0539">Nucleus</keyword>
<reference evidence="7 8" key="1">
    <citation type="journal article" date="2023" name="bioRxiv">
        <title>Genome report: Whole genome sequence and annotation of Penstemon davidsonii.</title>
        <authorList>
            <person name="Ostevik K.L."/>
            <person name="Alabady M."/>
            <person name="Zhang M."/>
            <person name="Rausher M.D."/>
        </authorList>
    </citation>
    <scope>NUCLEOTIDE SEQUENCE [LARGE SCALE GENOMIC DNA]</scope>
    <source>
        <strain evidence="7">DNT005</strain>
        <tissue evidence="7">Whole leaf</tissue>
    </source>
</reference>
<sequence length="665" mass="77041">MESHLQKSPADSSDAKYVSGLSTILVATIQEAKDRISQIEYIFCSQLVPNFQLKYQNMQKSHSEARQVAELAYKEKENDLLLQITRIQSEKQQILEGNHLLKLEIEKFTNMENQSCNHVKKLQEELKQRMVEVNEGREAQKNMQKLLESNASLIHSYEKTTKELEDRVTMLLKEQKTLEVENEDLRLNLMKKSNEVDEVMKLEKKVDELQSALREKTEAVDKGVEVQRNLLKKIEYQDSEIMNYEQQLSTHEKENMRLASNIEKLVSRVDELQKLLANKNSELEEGRKVQEQLLKQIDSSRTGRMKRGNEFYEYENEKKLLLDKQKDLEEKVKKLQLSLYERSKESSEGMELHVKLLQQIEAKDLKLKSEKQKILTLMSSYKNLKSQYRYLCQKHGHTPETMLPYIKKEDESETEGDNQTPFSKCAYTEIVFFVFLSVIKDIENTTSKATEPEGEQEILEDDRRVVHIPRSSPVSPSTSSILIAPKRQSTIKSCPPAGVKRPISYWRDTRSHQSRVGPDPHDDFLDTPLENVRGNSGKIMKEGSLDHPKPGPNVNFDNSDDETQCMNVDPVPEKEQMPPQKAGPSDFKYVEPVRKKSERENLKGVECKQCKKFYDAVLPEEGKNSDGSKHSIRCEHHDGVSRHRYRYAPPLTPEGFWNIGFESEM</sequence>
<dbReference type="PANTHER" id="PTHR15107">
    <property type="entry name" value="RETINOBLASTOMA BINDING PROTEIN 8"/>
    <property type="match status" value="1"/>
</dbReference>
<feature type="region of interest" description="Disordered" evidence="5">
    <location>
        <begin position="540"/>
        <end position="561"/>
    </location>
</feature>
<feature type="compositionally biased region" description="Basic and acidic residues" evidence="5">
    <location>
        <begin position="540"/>
        <end position="549"/>
    </location>
</feature>
<accession>A0ABR0DHB4</accession>
<feature type="domain" description="DNA endonuclease activator Ctp1 C-terminal" evidence="6">
    <location>
        <begin position="631"/>
        <end position="661"/>
    </location>
</feature>
<protein>
    <recommendedName>
        <fullName evidence="6">DNA endonuclease activator Ctp1 C-terminal domain-containing protein</fullName>
    </recommendedName>
</protein>
<keyword evidence="2" id="KW-0227">DNA damage</keyword>
<name>A0ABR0DHB4_9LAMI</name>
<gene>
    <name evidence="7" type="ORF">RD792_004410</name>
</gene>
<keyword evidence="4" id="KW-0175">Coiled coil</keyword>
<dbReference type="InterPro" id="IPR013882">
    <property type="entry name" value="Ctp1_C"/>
</dbReference>
<dbReference type="InterPro" id="IPR033316">
    <property type="entry name" value="RBBP8-like"/>
</dbReference>
<comment type="caution">
    <text evidence="7">The sequence shown here is derived from an EMBL/GenBank/DDBJ whole genome shotgun (WGS) entry which is preliminary data.</text>
</comment>
<evidence type="ECO:0000256" key="1">
    <source>
        <dbReference type="ARBA" id="ARBA00004123"/>
    </source>
</evidence>
<evidence type="ECO:0000313" key="8">
    <source>
        <dbReference type="Proteomes" id="UP001291926"/>
    </source>
</evidence>
<evidence type="ECO:0000256" key="2">
    <source>
        <dbReference type="ARBA" id="ARBA00022763"/>
    </source>
</evidence>
<organism evidence="7 8">
    <name type="scientific">Penstemon davidsonii</name>
    <dbReference type="NCBI Taxonomy" id="160366"/>
    <lineage>
        <taxon>Eukaryota</taxon>
        <taxon>Viridiplantae</taxon>
        <taxon>Streptophyta</taxon>
        <taxon>Embryophyta</taxon>
        <taxon>Tracheophyta</taxon>
        <taxon>Spermatophyta</taxon>
        <taxon>Magnoliopsida</taxon>
        <taxon>eudicotyledons</taxon>
        <taxon>Gunneridae</taxon>
        <taxon>Pentapetalae</taxon>
        <taxon>asterids</taxon>
        <taxon>lamiids</taxon>
        <taxon>Lamiales</taxon>
        <taxon>Plantaginaceae</taxon>
        <taxon>Cheloneae</taxon>
        <taxon>Penstemon</taxon>
    </lineage>
</organism>
<dbReference type="PANTHER" id="PTHR15107:SF0">
    <property type="entry name" value="DNA ENDONUCLEASE ACTIVATOR CTP1 C-TERMINAL DOMAIN-CONTAINING PROTEIN"/>
    <property type="match status" value="1"/>
</dbReference>
<keyword evidence="8" id="KW-1185">Reference proteome</keyword>
<evidence type="ECO:0000313" key="7">
    <source>
        <dbReference type="EMBL" id="KAK4488641.1"/>
    </source>
</evidence>
<evidence type="ECO:0000259" key="6">
    <source>
        <dbReference type="Pfam" id="PF08573"/>
    </source>
</evidence>
<dbReference type="EMBL" id="JAYDYQ010001088">
    <property type="protein sequence ID" value="KAK4488641.1"/>
    <property type="molecule type" value="Genomic_DNA"/>
</dbReference>
<proteinExistence type="predicted"/>